<dbReference type="CDD" id="cd00075">
    <property type="entry name" value="HATPase"/>
    <property type="match status" value="1"/>
</dbReference>
<dbReference type="Pfam" id="PF00672">
    <property type="entry name" value="HAMP"/>
    <property type="match status" value="1"/>
</dbReference>
<dbReference type="SUPFAM" id="SSF55874">
    <property type="entry name" value="ATPase domain of HSP90 chaperone/DNA topoisomerase II/histidine kinase"/>
    <property type="match status" value="1"/>
</dbReference>
<dbReference type="GO" id="GO:0016301">
    <property type="term" value="F:kinase activity"/>
    <property type="evidence" value="ECO:0007669"/>
    <property type="project" value="UniProtKB-KW"/>
</dbReference>
<dbReference type="InterPro" id="IPR004358">
    <property type="entry name" value="Sig_transdc_His_kin-like_C"/>
</dbReference>
<keyword evidence="4" id="KW-0597">Phosphoprotein</keyword>
<dbReference type="PANTHER" id="PTHR45436:SF5">
    <property type="entry name" value="SENSOR HISTIDINE KINASE TRCS"/>
    <property type="match status" value="1"/>
</dbReference>
<dbReference type="Pfam" id="PF00512">
    <property type="entry name" value="HisKA"/>
    <property type="match status" value="1"/>
</dbReference>
<dbReference type="InterPro" id="IPR005467">
    <property type="entry name" value="His_kinase_dom"/>
</dbReference>
<dbReference type="Gene3D" id="6.10.340.10">
    <property type="match status" value="1"/>
</dbReference>
<evidence type="ECO:0000256" key="3">
    <source>
        <dbReference type="ARBA" id="ARBA00012438"/>
    </source>
</evidence>
<dbReference type="PANTHER" id="PTHR45436">
    <property type="entry name" value="SENSOR HISTIDINE KINASE YKOH"/>
    <property type="match status" value="1"/>
</dbReference>
<dbReference type="InterPro" id="IPR036097">
    <property type="entry name" value="HisK_dim/P_sf"/>
</dbReference>
<dbReference type="PRINTS" id="PR00344">
    <property type="entry name" value="BCTRLSENSOR"/>
</dbReference>
<proteinExistence type="predicted"/>
<dbReference type="EMBL" id="CP118615">
    <property type="protein sequence ID" value="WDZ88116.1"/>
    <property type="molecule type" value="Genomic_DNA"/>
</dbReference>
<evidence type="ECO:0000256" key="4">
    <source>
        <dbReference type="ARBA" id="ARBA00022553"/>
    </source>
</evidence>
<feature type="domain" description="Histidine kinase" evidence="11">
    <location>
        <begin position="241"/>
        <end position="448"/>
    </location>
</feature>
<evidence type="ECO:0000256" key="2">
    <source>
        <dbReference type="ARBA" id="ARBA00004236"/>
    </source>
</evidence>
<keyword evidence="5" id="KW-0808">Transferase</keyword>
<dbReference type="SMART" id="SM00388">
    <property type="entry name" value="HisKA"/>
    <property type="match status" value="1"/>
</dbReference>
<dbReference type="Gene3D" id="1.10.287.130">
    <property type="match status" value="1"/>
</dbReference>
<dbReference type="RefSeq" id="WP_275035178.1">
    <property type="nucleotide sequence ID" value="NZ_CP118615.1"/>
</dbReference>
<accession>A0ABY7ZYI6</accession>
<dbReference type="Pfam" id="PF02518">
    <property type="entry name" value="HATPase_c"/>
    <property type="match status" value="1"/>
</dbReference>
<dbReference type="SMART" id="SM00304">
    <property type="entry name" value="HAMP"/>
    <property type="match status" value="1"/>
</dbReference>
<dbReference type="EC" id="2.7.13.3" evidence="3"/>
<dbReference type="InterPro" id="IPR036890">
    <property type="entry name" value="HATPase_C_sf"/>
</dbReference>
<keyword evidence="7 13" id="KW-0418">Kinase</keyword>
<evidence type="ECO:0000256" key="9">
    <source>
        <dbReference type="ARBA" id="ARBA00023012"/>
    </source>
</evidence>
<evidence type="ECO:0000256" key="6">
    <source>
        <dbReference type="ARBA" id="ARBA00022692"/>
    </source>
</evidence>
<evidence type="ECO:0000256" key="5">
    <source>
        <dbReference type="ARBA" id="ARBA00022679"/>
    </source>
</evidence>
<comment type="subcellular location">
    <subcellularLocation>
        <location evidence="2">Cell membrane</location>
    </subcellularLocation>
</comment>
<evidence type="ECO:0000259" key="12">
    <source>
        <dbReference type="PROSITE" id="PS50885"/>
    </source>
</evidence>
<name>A0ABY7ZYI6_9ACTN</name>
<keyword evidence="6" id="KW-0812">Transmembrane</keyword>
<dbReference type="InterPro" id="IPR003594">
    <property type="entry name" value="HATPase_dom"/>
</dbReference>
<keyword evidence="9" id="KW-0902">Two-component regulatory system</keyword>
<keyword evidence="13" id="KW-0687">Ribonucleoprotein</keyword>
<dbReference type="PROSITE" id="PS50109">
    <property type="entry name" value="HIS_KIN"/>
    <property type="match status" value="1"/>
</dbReference>
<keyword evidence="10" id="KW-0472">Membrane</keyword>
<evidence type="ECO:0000256" key="7">
    <source>
        <dbReference type="ARBA" id="ARBA00022777"/>
    </source>
</evidence>
<protein>
    <recommendedName>
        <fullName evidence="3">histidine kinase</fullName>
        <ecNumber evidence="3">2.7.13.3</ecNumber>
    </recommendedName>
</protein>
<feature type="domain" description="HAMP" evidence="12">
    <location>
        <begin position="181"/>
        <end position="233"/>
    </location>
</feature>
<dbReference type="PROSITE" id="PS50885">
    <property type="entry name" value="HAMP"/>
    <property type="match status" value="1"/>
</dbReference>
<sequence>MRRAGLRTRVSAGFAAGALALSTSIALASYQLTRSSLLAERERTAVRAAYFDAAIVQSGLTGDRPDVIEVLRSLDTGGNRRAVLRRDGIWYARNVDAGVTTGIPARLQDLVADGTPAVQRIRVDGQPAVVVGVPLSATTAFYEVDYLQELEDTLRTVALVLTAVAVTTAAAGAAIGWHVTRYVLRPLRSVSDAAEEITAGDLTARLDPATEPDLARLTTSFNSMVDQLSRRLERDRRFAADVSHELRSPLQTLAAAASVLDRRREHLDDRTRTATDLITDEIARFQALVNDLLELARSDQPAERTPVAVADLARQVCRGRGLPENLVTATGPGTWLVDRRRVEQLLGNLLDNAVRYGGGPCAVRLSAGDGTYRVEVDDDGPGVDPQDRTVIFDRFVRGRGANARGGSDGTGLGLALVAQHAAAHGGRALVDDRPGGGARFRVELREPRC</sequence>
<comment type="catalytic activity">
    <reaction evidence="1">
        <text>ATP + protein L-histidine = ADP + protein N-phospho-L-histidine.</text>
        <dbReference type="EC" id="2.7.13.3"/>
    </reaction>
</comment>
<evidence type="ECO:0000256" key="8">
    <source>
        <dbReference type="ARBA" id="ARBA00022989"/>
    </source>
</evidence>
<organism evidence="13 14">
    <name type="scientific">Micromonospora cathayae</name>
    <dbReference type="NCBI Taxonomy" id="3028804"/>
    <lineage>
        <taxon>Bacteria</taxon>
        <taxon>Bacillati</taxon>
        <taxon>Actinomycetota</taxon>
        <taxon>Actinomycetes</taxon>
        <taxon>Micromonosporales</taxon>
        <taxon>Micromonosporaceae</taxon>
        <taxon>Micromonospora</taxon>
    </lineage>
</organism>
<keyword evidence="13" id="KW-0689">Ribosomal protein</keyword>
<dbReference type="GO" id="GO:0005840">
    <property type="term" value="C:ribosome"/>
    <property type="evidence" value="ECO:0007669"/>
    <property type="project" value="UniProtKB-KW"/>
</dbReference>
<dbReference type="SMART" id="SM00387">
    <property type="entry name" value="HATPase_c"/>
    <property type="match status" value="1"/>
</dbReference>
<dbReference type="SUPFAM" id="SSF47384">
    <property type="entry name" value="Homodimeric domain of signal transducing histidine kinase"/>
    <property type="match status" value="1"/>
</dbReference>
<dbReference type="Proteomes" id="UP001219605">
    <property type="component" value="Chromosome"/>
</dbReference>
<keyword evidence="8" id="KW-1133">Transmembrane helix</keyword>
<dbReference type="CDD" id="cd00082">
    <property type="entry name" value="HisKA"/>
    <property type="match status" value="1"/>
</dbReference>
<dbReference type="InterPro" id="IPR003660">
    <property type="entry name" value="HAMP_dom"/>
</dbReference>
<evidence type="ECO:0000313" key="13">
    <source>
        <dbReference type="EMBL" id="WDZ88116.1"/>
    </source>
</evidence>
<dbReference type="SUPFAM" id="SSF158472">
    <property type="entry name" value="HAMP domain-like"/>
    <property type="match status" value="1"/>
</dbReference>
<evidence type="ECO:0000256" key="1">
    <source>
        <dbReference type="ARBA" id="ARBA00000085"/>
    </source>
</evidence>
<evidence type="ECO:0000313" key="14">
    <source>
        <dbReference type="Proteomes" id="UP001219605"/>
    </source>
</evidence>
<reference evidence="13 14" key="1">
    <citation type="submission" date="2023-02" db="EMBL/GenBank/DDBJ databases">
        <authorList>
            <person name="Mo P."/>
        </authorList>
    </citation>
    <scope>NUCLEOTIDE SEQUENCE [LARGE SCALE GENOMIC DNA]</scope>
    <source>
        <strain evidence="13 14">HUAS 3</strain>
    </source>
</reference>
<dbReference type="Gene3D" id="3.30.565.10">
    <property type="entry name" value="Histidine kinase-like ATPase, C-terminal domain"/>
    <property type="match status" value="1"/>
</dbReference>
<evidence type="ECO:0000259" key="11">
    <source>
        <dbReference type="PROSITE" id="PS50109"/>
    </source>
</evidence>
<evidence type="ECO:0000256" key="10">
    <source>
        <dbReference type="ARBA" id="ARBA00023136"/>
    </source>
</evidence>
<dbReference type="CDD" id="cd06225">
    <property type="entry name" value="HAMP"/>
    <property type="match status" value="1"/>
</dbReference>
<keyword evidence="14" id="KW-1185">Reference proteome</keyword>
<dbReference type="InterPro" id="IPR003661">
    <property type="entry name" value="HisK_dim/P_dom"/>
</dbReference>
<dbReference type="InterPro" id="IPR050428">
    <property type="entry name" value="TCS_sensor_his_kinase"/>
</dbReference>
<gene>
    <name evidence="13" type="ORF">PVK37_19345</name>
</gene>